<dbReference type="GO" id="GO:0006869">
    <property type="term" value="P:lipid transport"/>
    <property type="evidence" value="ECO:0007669"/>
    <property type="project" value="UniProtKB-UniRule"/>
</dbReference>
<dbReference type="GO" id="GO:0016020">
    <property type="term" value="C:membrane"/>
    <property type="evidence" value="ECO:0007669"/>
    <property type="project" value="TreeGrafter"/>
</dbReference>
<evidence type="ECO:0000256" key="2">
    <source>
        <dbReference type="RuleBase" id="RU368010"/>
    </source>
</evidence>
<dbReference type="Pfam" id="PF08700">
    <property type="entry name" value="VPS51_Exo84_N"/>
    <property type="match status" value="1"/>
</dbReference>
<evidence type="ECO:0000256" key="1">
    <source>
        <dbReference type="ARBA" id="ARBA00006080"/>
    </source>
</evidence>
<proteinExistence type="inferred from homology"/>
<protein>
    <recommendedName>
        <fullName evidence="2">Vacuolar protein sorting-associated protein 51 homolog</fullName>
    </recommendedName>
</protein>
<feature type="compositionally biased region" description="Polar residues" evidence="3">
    <location>
        <begin position="36"/>
        <end position="53"/>
    </location>
</feature>
<dbReference type="GO" id="GO:0032456">
    <property type="term" value="P:endocytic recycling"/>
    <property type="evidence" value="ECO:0007669"/>
    <property type="project" value="TreeGrafter"/>
</dbReference>
<dbReference type="GO" id="GO:0007030">
    <property type="term" value="P:Golgi organization"/>
    <property type="evidence" value="ECO:0007669"/>
    <property type="project" value="UniProtKB-UniRule"/>
</dbReference>
<comment type="function">
    <text evidence="2">Acts as component of the GARP complex that is involved in retrograde transport from early and late endosomes to the trans-Golgi network (TGN).</text>
</comment>
<dbReference type="AlphaFoldDB" id="A0A3E2H3E0"/>
<keyword evidence="2" id="KW-0445">Lipid transport</keyword>
<keyword evidence="2" id="KW-0333">Golgi apparatus</keyword>
<dbReference type="EMBL" id="NCSJ02000185">
    <property type="protein sequence ID" value="RFU27908.1"/>
    <property type="molecule type" value="Genomic_DNA"/>
</dbReference>
<feature type="non-terminal residue" evidence="4">
    <location>
        <position position="1"/>
    </location>
</feature>
<feature type="compositionally biased region" description="Low complexity" evidence="3">
    <location>
        <begin position="15"/>
        <end position="30"/>
    </location>
</feature>
<dbReference type="GO" id="GO:0048193">
    <property type="term" value="P:Golgi vesicle transport"/>
    <property type="evidence" value="ECO:0007669"/>
    <property type="project" value="TreeGrafter"/>
</dbReference>
<comment type="subunit">
    <text evidence="2">Component of the Golgi-associated retrograde protein (GARP) complex.</text>
</comment>
<sequence>MSTIASPRESSVNGRRIPSFTTPTSSSRPSLDIQAPRSTESSPNRGATPTNPQHPRRNRAALREYYNLKKAQEDNNGNNIKIDDAASEISISVLSNNDFSNVQESEMDTEGFDAEKFVKDVLETQGLGQLMKTYHRVLTDIRALDAEKKALVYDNYSKLIAATETIRKMRVNMDPLNPMASTLDPAIASVYERANGIKMQFRDSMTESQRIKAQMSAEEKAKVEKRDKLREMAKKALNTPERLRQLVAIGKIEEARNEWEPVLRLLEKWKEQGVGGDDVQDCIDDGEAALKGELPNGKSWVNLRENTGSTS</sequence>
<dbReference type="PANTHER" id="PTHR15954">
    <property type="entry name" value="VACUOLAR PROTEIN SORTING-ASSOCIATED PROTEIN 51 HOMOLOG"/>
    <property type="match status" value="1"/>
</dbReference>
<feature type="non-terminal residue" evidence="4">
    <location>
        <position position="311"/>
    </location>
</feature>
<comment type="caution">
    <text evidence="4">The sequence shown here is derived from an EMBL/GenBank/DDBJ whole genome shotgun (WGS) entry which is preliminary data.</text>
</comment>
<dbReference type="GO" id="GO:0042147">
    <property type="term" value="P:retrograde transport, endosome to Golgi"/>
    <property type="evidence" value="ECO:0007669"/>
    <property type="project" value="UniProtKB-UniRule"/>
</dbReference>
<keyword evidence="5" id="KW-1185">Reference proteome</keyword>
<dbReference type="OrthoDB" id="203678at2759"/>
<dbReference type="GO" id="GO:0000938">
    <property type="term" value="C:GARP complex"/>
    <property type="evidence" value="ECO:0007669"/>
    <property type="project" value="UniProtKB-UniRule"/>
</dbReference>
<dbReference type="GO" id="GO:0015031">
    <property type="term" value="P:protein transport"/>
    <property type="evidence" value="ECO:0007669"/>
    <property type="project" value="UniProtKB-UniRule"/>
</dbReference>
<dbReference type="InterPro" id="IPR014812">
    <property type="entry name" value="Vps51"/>
</dbReference>
<dbReference type="Proteomes" id="UP000258309">
    <property type="component" value="Unassembled WGS sequence"/>
</dbReference>
<keyword evidence="2" id="KW-0653">Protein transport</keyword>
<dbReference type="STRING" id="5539.A0A3E2H3E0"/>
<dbReference type="GO" id="GO:0005829">
    <property type="term" value="C:cytosol"/>
    <property type="evidence" value="ECO:0007669"/>
    <property type="project" value="GOC"/>
</dbReference>
<dbReference type="OMA" id="YNLKPPG"/>
<organism evidence="4 5">
    <name type="scientific">Scytalidium lignicola</name>
    <name type="common">Hyphomycete</name>
    <dbReference type="NCBI Taxonomy" id="5539"/>
    <lineage>
        <taxon>Eukaryota</taxon>
        <taxon>Fungi</taxon>
        <taxon>Dikarya</taxon>
        <taxon>Ascomycota</taxon>
        <taxon>Pezizomycotina</taxon>
        <taxon>Leotiomycetes</taxon>
        <taxon>Leotiomycetes incertae sedis</taxon>
        <taxon>Scytalidium</taxon>
    </lineage>
</organism>
<gene>
    <name evidence="4" type="ORF">B7463_g8455</name>
</gene>
<reference evidence="4 5" key="1">
    <citation type="submission" date="2018-05" db="EMBL/GenBank/DDBJ databases">
        <title>Draft genome sequence of Scytalidium lignicola DSM 105466, a ubiquitous saprotrophic fungus.</title>
        <authorList>
            <person name="Buettner E."/>
            <person name="Gebauer A.M."/>
            <person name="Hofrichter M."/>
            <person name="Liers C."/>
            <person name="Kellner H."/>
        </authorList>
    </citation>
    <scope>NUCLEOTIDE SEQUENCE [LARGE SCALE GENOMIC DNA]</scope>
    <source>
        <strain evidence="4 5">DSM 105466</strain>
    </source>
</reference>
<feature type="compositionally biased region" description="Polar residues" evidence="3">
    <location>
        <begin position="1"/>
        <end position="13"/>
    </location>
</feature>
<evidence type="ECO:0000256" key="3">
    <source>
        <dbReference type="SAM" id="MobiDB-lite"/>
    </source>
</evidence>
<feature type="region of interest" description="Disordered" evidence="3">
    <location>
        <begin position="1"/>
        <end position="58"/>
    </location>
</feature>
<dbReference type="GO" id="GO:1990745">
    <property type="term" value="C:EARP complex"/>
    <property type="evidence" value="ECO:0007669"/>
    <property type="project" value="TreeGrafter"/>
</dbReference>
<accession>A0A3E2H3E0</accession>
<dbReference type="PANTHER" id="PTHR15954:SF4">
    <property type="entry name" value="VACUOLAR PROTEIN SORTING-ASSOCIATED PROTEIN 51 HOMOLOG"/>
    <property type="match status" value="1"/>
</dbReference>
<comment type="similarity">
    <text evidence="1 2">Belongs to the VPS51 family.</text>
</comment>
<evidence type="ECO:0000313" key="5">
    <source>
        <dbReference type="Proteomes" id="UP000258309"/>
    </source>
</evidence>
<name>A0A3E2H3E0_SCYLI</name>
<keyword evidence="2" id="KW-0813">Transport</keyword>
<comment type="subcellular location">
    <subcellularLocation>
        <location evidence="2">Golgi apparatus</location>
        <location evidence="2">trans-Golgi network</location>
    </subcellularLocation>
</comment>
<evidence type="ECO:0000313" key="4">
    <source>
        <dbReference type="EMBL" id="RFU27908.1"/>
    </source>
</evidence>